<keyword evidence="15" id="KW-1185">Reference proteome</keyword>
<reference evidence="14" key="2">
    <citation type="submission" date="2020-09" db="EMBL/GenBank/DDBJ databases">
        <authorList>
            <person name="Sun Q."/>
            <person name="Zhou Y."/>
        </authorList>
    </citation>
    <scope>NUCLEOTIDE SEQUENCE</scope>
    <source>
        <strain evidence="14">CGMCC 1.15360</strain>
    </source>
</reference>
<dbReference type="Gene3D" id="3.30.1300.30">
    <property type="entry name" value="GSPII I/J protein-like"/>
    <property type="match status" value="1"/>
</dbReference>
<evidence type="ECO:0000256" key="5">
    <source>
        <dbReference type="ARBA" id="ARBA00022452"/>
    </source>
</evidence>
<proteinExistence type="inferred from homology"/>
<dbReference type="InterPro" id="IPR045584">
    <property type="entry name" value="Pilin-like"/>
</dbReference>
<evidence type="ECO:0000256" key="11">
    <source>
        <dbReference type="SAM" id="SignalP"/>
    </source>
</evidence>
<sequence>MKFNGKVRLRTVMAGSAALMAVATALNSQEAKAQSLQPAVDVCTGISLEPSAVTDIIDQANDPLITSLTSLTDNVIDINAYLGGIPLVGNILGTGDVLDISDVDIEIDDILASIAAGDNIGLTVLDTDGNLIAPSDNCNLTADGYTLGTAQGITIGGNRISGLGDDGATGMANDLDSIAIGNRALTEVGADASVAIGTDATAQVANSVALGTGSVADRAGMAGYSAPGLAGTYNSVGSVSVGSAGNLRQITNVAPGTQDSDAATVGQVVGAVAELADDAVLYDDDAKTSVTLAGAGGTIIGNVADGELSGTSMEAVNGSQLNTTNLNVAQNAADIAAIDGRVTTNESDIVTLDGRVTTNETSIANMDGRVTQNESDISDLQALSVQYSDASQSNIVLGGAGGTTISNVADGEVSATSSEAVNGAQLFAVQSQVDQNTNDIAAVDMRVSTNETNITNLDARVTTNETDISNLDDRVTINEGDIANLDTRVTINEGDIADLDTRVTVNEGDIVDLGTRVTTNEADISNIDARVTVNEGDIVDLGTRVTNNSVSITNIQAQVDNVPIGYVSDSDPAMASATPTQTTALIGANPSAPVTLNNVAAASLSAGSTDAVNGAQLYATNQQVAVNTTNIAINRTDIDTNTANIATNRTDIDTNTNAISNIQNNYSGSVVVAVQYSDPDNPNVSNGGTVTNDVALIGADSSSPVALHNVATGVLPNDAVNVQQMQDGLSMAIDYTDMRFAQLNYDLEELSEHANAGTAAAMATAGLPQVIESDGRMMAGAIGHYRGETSFALGFSTSSNDGRAVAKVSGTVNTRGYAGISAGAGFAF</sequence>
<keyword evidence="10" id="KW-0998">Cell outer membrane</keyword>
<protein>
    <recommendedName>
        <fullName evidence="16">Trimeric autotransporter adhesin YadA-like C-terminal membrane anchor domain-containing protein</fullName>
    </recommendedName>
</protein>
<dbReference type="SUPFAM" id="SSF57997">
    <property type="entry name" value="Tropomyosin"/>
    <property type="match status" value="1"/>
</dbReference>
<comment type="subcellular location">
    <subcellularLocation>
        <location evidence="2">Cell outer membrane</location>
    </subcellularLocation>
    <subcellularLocation>
        <location evidence="1">Cell surface</location>
    </subcellularLocation>
</comment>
<evidence type="ECO:0000313" key="15">
    <source>
        <dbReference type="Proteomes" id="UP000612349"/>
    </source>
</evidence>
<comment type="caution">
    <text evidence="14">The sequence shown here is derived from an EMBL/GenBank/DDBJ whole genome shotgun (WGS) entry which is preliminary data.</text>
</comment>
<dbReference type="InterPro" id="IPR008635">
    <property type="entry name" value="Coiled_stalk_dom"/>
</dbReference>
<keyword evidence="5" id="KW-1134">Transmembrane beta strand</keyword>
<feature type="chain" id="PRO_5037851401" description="Trimeric autotransporter adhesin YadA-like C-terminal membrane anchor domain-containing protein" evidence="11">
    <location>
        <begin position="34"/>
        <end position="828"/>
    </location>
</feature>
<dbReference type="GO" id="GO:0015031">
    <property type="term" value="P:protein transport"/>
    <property type="evidence" value="ECO:0007669"/>
    <property type="project" value="UniProtKB-KW"/>
</dbReference>
<dbReference type="Proteomes" id="UP000612349">
    <property type="component" value="Unassembled WGS sequence"/>
</dbReference>
<name>A0A916YXP5_9SPHN</name>
<evidence type="ECO:0000256" key="2">
    <source>
        <dbReference type="ARBA" id="ARBA00004442"/>
    </source>
</evidence>
<dbReference type="Gene3D" id="1.20.5.170">
    <property type="match status" value="3"/>
</dbReference>
<comment type="similarity">
    <text evidence="3">Belongs to the autotransporter-2 (AT-2) (TC 1.B.40) family.</text>
</comment>
<evidence type="ECO:0008006" key="16">
    <source>
        <dbReference type="Google" id="ProtNLM"/>
    </source>
</evidence>
<gene>
    <name evidence="14" type="ORF">GCM10010990_12850</name>
</gene>
<dbReference type="AlphaFoldDB" id="A0A916YXP5"/>
<dbReference type="EMBL" id="BMIP01000002">
    <property type="protein sequence ID" value="GGD64776.1"/>
    <property type="molecule type" value="Genomic_DNA"/>
</dbReference>
<evidence type="ECO:0000256" key="6">
    <source>
        <dbReference type="ARBA" id="ARBA00022692"/>
    </source>
</evidence>
<dbReference type="Pfam" id="PF03895">
    <property type="entry name" value="YadA_anchor"/>
    <property type="match status" value="1"/>
</dbReference>
<feature type="signal peptide" evidence="11">
    <location>
        <begin position="1"/>
        <end position="33"/>
    </location>
</feature>
<evidence type="ECO:0000259" key="13">
    <source>
        <dbReference type="Pfam" id="PF05662"/>
    </source>
</evidence>
<dbReference type="Gene3D" id="1.20.5.340">
    <property type="match status" value="2"/>
</dbReference>
<dbReference type="GO" id="GO:0009279">
    <property type="term" value="C:cell outer membrane"/>
    <property type="evidence" value="ECO:0007669"/>
    <property type="project" value="UniProtKB-SubCell"/>
</dbReference>
<evidence type="ECO:0000256" key="7">
    <source>
        <dbReference type="ARBA" id="ARBA00022729"/>
    </source>
</evidence>
<dbReference type="InterPro" id="IPR011049">
    <property type="entry name" value="Serralysin-like_metalloprot_C"/>
</dbReference>
<dbReference type="Pfam" id="PF05662">
    <property type="entry name" value="YadA_stalk"/>
    <property type="match status" value="5"/>
</dbReference>
<feature type="domain" description="Trimeric autotransporter adhesin YadA-like stalk" evidence="13">
    <location>
        <begin position="300"/>
        <end position="333"/>
    </location>
</feature>
<keyword evidence="9" id="KW-0472">Membrane</keyword>
<reference evidence="14" key="1">
    <citation type="journal article" date="2014" name="Int. J. Syst. Evol. Microbiol.">
        <title>Complete genome sequence of Corynebacterium casei LMG S-19264T (=DSM 44701T), isolated from a smear-ripened cheese.</title>
        <authorList>
            <consortium name="US DOE Joint Genome Institute (JGI-PGF)"/>
            <person name="Walter F."/>
            <person name="Albersmeier A."/>
            <person name="Kalinowski J."/>
            <person name="Ruckert C."/>
        </authorList>
    </citation>
    <scope>NUCLEOTIDE SEQUENCE</scope>
    <source>
        <strain evidence="14">CGMCC 1.15360</strain>
    </source>
</reference>
<feature type="domain" description="Trimeric autotransporter adhesin YadA-like stalk" evidence="13">
    <location>
        <begin position="708"/>
        <end position="741"/>
    </location>
</feature>
<dbReference type="GO" id="GO:0009986">
    <property type="term" value="C:cell surface"/>
    <property type="evidence" value="ECO:0007669"/>
    <property type="project" value="UniProtKB-SubCell"/>
</dbReference>
<feature type="domain" description="Trimeric autotransporter adhesin YadA-like stalk" evidence="13">
    <location>
        <begin position="405"/>
        <end position="441"/>
    </location>
</feature>
<dbReference type="Gene3D" id="2.150.10.10">
    <property type="entry name" value="Serralysin-like metalloprotease, C-terminal"/>
    <property type="match status" value="1"/>
</dbReference>
<feature type="domain" description="Trimeric autotransporter adhesin YadA-like stalk" evidence="13">
    <location>
        <begin position="597"/>
        <end position="637"/>
    </location>
</feature>
<evidence type="ECO:0000256" key="10">
    <source>
        <dbReference type="ARBA" id="ARBA00023237"/>
    </source>
</evidence>
<evidence type="ECO:0000313" key="14">
    <source>
        <dbReference type="EMBL" id="GGD64776.1"/>
    </source>
</evidence>
<dbReference type="SUPFAM" id="SSF54523">
    <property type="entry name" value="Pili subunits"/>
    <property type="match status" value="1"/>
</dbReference>
<keyword evidence="6" id="KW-0812">Transmembrane</keyword>
<accession>A0A916YXP5</accession>
<evidence type="ECO:0000256" key="4">
    <source>
        <dbReference type="ARBA" id="ARBA00022448"/>
    </source>
</evidence>
<dbReference type="InterPro" id="IPR005594">
    <property type="entry name" value="YadA_C"/>
</dbReference>
<evidence type="ECO:0000256" key="3">
    <source>
        <dbReference type="ARBA" id="ARBA00005848"/>
    </source>
</evidence>
<organism evidence="14 15">
    <name type="scientific">Croceicoccus mobilis</name>
    <dbReference type="NCBI Taxonomy" id="1703339"/>
    <lineage>
        <taxon>Bacteria</taxon>
        <taxon>Pseudomonadati</taxon>
        <taxon>Pseudomonadota</taxon>
        <taxon>Alphaproteobacteria</taxon>
        <taxon>Sphingomonadales</taxon>
        <taxon>Erythrobacteraceae</taxon>
        <taxon>Croceicoccus</taxon>
    </lineage>
</organism>
<evidence type="ECO:0000256" key="8">
    <source>
        <dbReference type="ARBA" id="ARBA00022927"/>
    </source>
</evidence>
<evidence type="ECO:0000256" key="9">
    <source>
        <dbReference type="ARBA" id="ARBA00023136"/>
    </source>
</evidence>
<keyword evidence="8" id="KW-0653">Protein transport</keyword>
<dbReference type="Gene3D" id="1.20.5.2280">
    <property type="match status" value="1"/>
</dbReference>
<evidence type="ECO:0000256" key="1">
    <source>
        <dbReference type="ARBA" id="ARBA00004241"/>
    </source>
</evidence>
<feature type="domain" description="Trimeric autotransporter adhesin YadA-like C-terminal membrane anchor" evidence="12">
    <location>
        <begin position="776"/>
        <end position="828"/>
    </location>
</feature>
<feature type="domain" description="Trimeric autotransporter adhesin YadA-like stalk" evidence="13">
    <location>
        <begin position="249"/>
        <end position="284"/>
    </location>
</feature>
<keyword evidence="7 11" id="KW-0732">Signal</keyword>
<evidence type="ECO:0000259" key="12">
    <source>
        <dbReference type="Pfam" id="PF03895"/>
    </source>
</evidence>
<dbReference type="OrthoDB" id="1631723at2"/>
<dbReference type="SUPFAM" id="SSF101967">
    <property type="entry name" value="Adhesin YadA, collagen-binding domain"/>
    <property type="match status" value="1"/>
</dbReference>
<keyword evidence="4" id="KW-0813">Transport</keyword>